<sequence>ELTSPVCLYNIDSTEKCDGTIAEVAVLGMTIGDYQEQVVFVVTDVGDEDVIIGLDWLRKH</sequence>
<organism evidence="1 2">
    <name type="scientific">Polyporus arcularius HHB13444</name>
    <dbReference type="NCBI Taxonomy" id="1314778"/>
    <lineage>
        <taxon>Eukaryota</taxon>
        <taxon>Fungi</taxon>
        <taxon>Dikarya</taxon>
        <taxon>Basidiomycota</taxon>
        <taxon>Agaricomycotina</taxon>
        <taxon>Agaricomycetes</taxon>
        <taxon>Polyporales</taxon>
        <taxon>Polyporaceae</taxon>
        <taxon>Polyporus</taxon>
    </lineage>
</organism>
<proteinExistence type="predicted"/>
<reference evidence="1 2" key="1">
    <citation type="journal article" date="2019" name="Nat. Ecol. Evol.">
        <title>Megaphylogeny resolves global patterns of mushroom evolution.</title>
        <authorList>
            <person name="Varga T."/>
            <person name="Krizsan K."/>
            <person name="Foldi C."/>
            <person name="Dima B."/>
            <person name="Sanchez-Garcia M."/>
            <person name="Sanchez-Ramirez S."/>
            <person name="Szollosi G.J."/>
            <person name="Szarkandi J.G."/>
            <person name="Papp V."/>
            <person name="Albert L."/>
            <person name="Andreopoulos W."/>
            <person name="Angelini C."/>
            <person name="Antonin V."/>
            <person name="Barry K.W."/>
            <person name="Bougher N.L."/>
            <person name="Buchanan P."/>
            <person name="Buyck B."/>
            <person name="Bense V."/>
            <person name="Catcheside P."/>
            <person name="Chovatia M."/>
            <person name="Cooper J."/>
            <person name="Damon W."/>
            <person name="Desjardin D."/>
            <person name="Finy P."/>
            <person name="Geml J."/>
            <person name="Haridas S."/>
            <person name="Hughes K."/>
            <person name="Justo A."/>
            <person name="Karasinski D."/>
            <person name="Kautmanova I."/>
            <person name="Kiss B."/>
            <person name="Kocsube S."/>
            <person name="Kotiranta H."/>
            <person name="LaButti K.M."/>
            <person name="Lechner B.E."/>
            <person name="Liimatainen K."/>
            <person name="Lipzen A."/>
            <person name="Lukacs Z."/>
            <person name="Mihaltcheva S."/>
            <person name="Morgado L.N."/>
            <person name="Niskanen T."/>
            <person name="Noordeloos M.E."/>
            <person name="Ohm R.A."/>
            <person name="Ortiz-Santana B."/>
            <person name="Ovrebo C."/>
            <person name="Racz N."/>
            <person name="Riley R."/>
            <person name="Savchenko A."/>
            <person name="Shiryaev A."/>
            <person name="Soop K."/>
            <person name="Spirin V."/>
            <person name="Szebenyi C."/>
            <person name="Tomsovsky M."/>
            <person name="Tulloss R.E."/>
            <person name="Uehling J."/>
            <person name="Grigoriev I.V."/>
            <person name="Vagvolgyi C."/>
            <person name="Papp T."/>
            <person name="Martin F.M."/>
            <person name="Miettinen O."/>
            <person name="Hibbett D.S."/>
            <person name="Nagy L.G."/>
        </authorList>
    </citation>
    <scope>NUCLEOTIDE SEQUENCE [LARGE SCALE GENOMIC DNA]</scope>
    <source>
        <strain evidence="1 2">HHB13444</strain>
    </source>
</reference>
<dbReference type="Proteomes" id="UP000308197">
    <property type="component" value="Unassembled WGS sequence"/>
</dbReference>
<protein>
    <submittedName>
        <fullName evidence="1">Uncharacterized protein</fullName>
    </submittedName>
</protein>
<evidence type="ECO:0000313" key="2">
    <source>
        <dbReference type="Proteomes" id="UP000308197"/>
    </source>
</evidence>
<dbReference type="Gene3D" id="2.40.70.10">
    <property type="entry name" value="Acid Proteases"/>
    <property type="match status" value="1"/>
</dbReference>
<evidence type="ECO:0000313" key="1">
    <source>
        <dbReference type="EMBL" id="TFK78004.1"/>
    </source>
</evidence>
<dbReference type="EMBL" id="ML212903">
    <property type="protein sequence ID" value="TFK78004.1"/>
    <property type="molecule type" value="Genomic_DNA"/>
</dbReference>
<dbReference type="InterPro" id="IPR021109">
    <property type="entry name" value="Peptidase_aspartic_dom_sf"/>
</dbReference>
<keyword evidence="2" id="KW-1185">Reference proteome</keyword>
<name>A0A5C3NLB3_9APHY</name>
<dbReference type="AlphaFoldDB" id="A0A5C3NLB3"/>
<feature type="non-terminal residue" evidence="1">
    <location>
        <position position="1"/>
    </location>
</feature>
<feature type="non-terminal residue" evidence="1">
    <location>
        <position position="60"/>
    </location>
</feature>
<gene>
    <name evidence="1" type="ORF">K466DRAFT_474450</name>
</gene>
<dbReference type="InParanoid" id="A0A5C3NLB3"/>
<accession>A0A5C3NLB3</accession>